<evidence type="ECO:0000259" key="3">
    <source>
        <dbReference type="SMART" id="SM00903"/>
    </source>
</evidence>
<proteinExistence type="inferred from homology"/>
<protein>
    <submittedName>
        <fullName evidence="4">Oxidoreductase</fullName>
    </submittedName>
</protein>
<sequence>MTVIDVDLIPERATVLRRAFGCFPTGVAAVCSEAESGPVGMAVSSFTSVSLEPPLLSVCMQNTSTTWPILRRQPRLGLSVLAEDQAGAGRKLSLKSGDRFAGTAWQATDDGALFVLGSAAWFDCSIHAEIEAGDHTLVLLRIHSVQTETGMSPLVFHGSRFRRLHDMELVEEP</sequence>
<comment type="similarity">
    <text evidence="1">Belongs to the non-flavoprotein flavin reductase family.</text>
</comment>
<keyword evidence="2" id="KW-0560">Oxidoreductase</keyword>
<dbReference type="SUPFAM" id="SSF50475">
    <property type="entry name" value="FMN-binding split barrel"/>
    <property type="match status" value="1"/>
</dbReference>
<dbReference type="EMBL" id="BAOQ01000025">
    <property type="protein sequence ID" value="GAC84718.1"/>
    <property type="molecule type" value="Genomic_DNA"/>
</dbReference>
<dbReference type="Proteomes" id="UP000035021">
    <property type="component" value="Unassembled WGS sequence"/>
</dbReference>
<gene>
    <name evidence="4" type="ORF">GP2_025_00370</name>
</gene>
<dbReference type="RefSeq" id="WP_006900946.1">
    <property type="nucleotide sequence ID" value="NZ_BAOQ01000025.1"/>
</dbReference>
<evidence type="ECO:0000256" key="1">
    <source>
        <dbReference type="ARBA" id="ARBA00008898"/>
    </source>
</evidence>
<reference evidence="4 5" key="1">
    <citation type="submission" date="2013-02" db="EMBL/GenBank/DDBJ databases">
        <title>Whole genome shotgun sequence of Gordonia paraffinivorans NBRC 108238.</title>
        <authorList>
            <person name="Isaki-Nakamura S."/>
            <person name="Hosoyama A."/>
            <person name="Tsuchikane K."/>
            <person name="Ando Y."/>
            <person name="Baba S."/>
            <person name="Ohji S."/>
            <person name="Hamada M."/>
            <person name="Tamura T."/>
            <person name="Yamazoe A."/>
            <person name="Yamazaki S."/>
            <person name="Fujita N."/>
        </authorList>
    </citation>
    <scope>NUCLEOTIDE SEQUENCE [LARGE SCALE GENOMIC DNA]</scope>
    <source>
        <strain evidence="4 5">NBRC 108238</strain>
    </source>
</reference>
<dbReference type="PANTHER" id="PTHR30466">
    <property type="entry name" value="FLAVIN REDUCTASE"/>
    <property type="match status" value="1"/>
</dbReference>
<evidence type="ECO:0000256" key="2">
    <source>
        <dbReference type="ARBA" id="ARBA00023002"/>
    </source>
</evidence>
<evidence type="ECO:0000313" key="5">
    <source>
        <dbReference type="Proteomes" id="UP000035021"/>
    </source>
</evidence>
<dbReference type="InterPro" id="IPR002563">
    <property type="entry name" value="Flavin_Rdtase-like_dom"/>
</dbReference>
<organism evidence="4 5">
    <name type="scientific">Gordonia paraffinivorans NBRC 108238</name>
    <dbReference type="NCBI Taxonomy" id="1223543"/>
    <lineage>
        <taxon>Bacteria</taxon>
        <taxon>Bacillati</taxon>
        <taxon>Actinomycetota</taxon>
        <taxon>Actinomycetes</taxon>
        <taxon>Mycobacteriales</taxon>
        <taxon>Gordoniaceae</taxon>
        <taxon>Gordonia</taxon>
    </lineage>
</organism>
<name>A0ABQ0IMD7_9ACTN</name>
<dbReference type="SMART" id="SM00903">
    <property type="entry name" value="Flavin_Reduct"/>
    <property type="match status" value="1"/>
</dbReference>
<accession>A0ABQ0IMD7</accession>
<dbReference type="Gene3D" id="2.30.110.10">
    <property type="entry name" value="Electron Transport, Fmn-binding Protein, Chain A"/>
    <property type="match status" value="1"/>
</dbReference>
<dbReference type="PANTHER" id="PTHR30466:SF11">
    <property type="entry name" value="FLAVIN-DEPENDENT MONOOXYGENASE, REDUCTASE SUBUNIT HSAB"/>
    <property type="match status" value="1"/>
</dbReference>
<dbReference type="InterPro" id="IPR012349">
    <property type="entry name" value="Split_barrel_FMN-bd"/>
</dbReference>
<dbReference type="Pfam" id="PF01613">
    <property type="entry name" value="Flavin_Reduct"/>
    <property type="match status" value="1"/>
</dbReference>
<feature type="domain" description="Flavin reductase like" evidence="3">
    <location>
        <begin position="20"/>
        <end position="163"/>
    </location>
</feature>
<dbReference type="InterPro" id="IPR050268">
    <property type="entry name" value="NADH-dep_flavin_reductase"/>
</dbReference>
<evidence type="ECO:0000313" key="4">
    <source>
        <dbReference type="EMBL" id="GAC84718.1"/>
    </source>
</evidence>
<comment type="caution">
    <text evidence="4">The sequence shown here is derived from an EMBL/GenBank/DDBJ whole genome shotgun (WGS) entry which is preliminary data.</text>
</comment>
<keyword evidence="5" id="KW-1185">Reference proteome</keyword>